<gene>
    <name evidence="1" type="ORF">SLS59_006997</name>
</gene>
<dbReference type="EMBL" id="JAKIXB020000023">
    <property type="protein sequence ID" value="KAL1598313.1"/>
    <property type="molecule type" value="Genomic_DNA"/>
</dbReference>
<sequence>MVGQIYPAIVDKDISWLDIPMDDTVSVNAPQGFHKAAEPREDHLYIFLETAIAVALPKELLEVVLRSWCDV</sequence>
<comment type="caution">
    <text evidence="1">The sequence shown here is derived from an EMBL/GenBank/DDBJ whole genome shotgun (WGS) entry which is preliminary data.</text>
</comment>
<proteinExistence type="predicted"/>
<organism evidence="1 2">
    <name type="scientific">Nothophoma quercina</name>
    <dbReference type="NCBI Taxonomy" id="749835"/>
    <lineage>
        <taxon>Eukaryota</taxon>
        <taxon>Fungi</taxon>
        <taxon>Dikarya</taxon>
        <taxon>Ascomycota</taxon>
        <taxon>Pezizomycotina</taxon>
        <taxon>Dothideomycetes</taxon>
        <taxon>Pleosporomycetidae</taxon>
        <taxon>Pleosporales</taxon>
        <taxon>Pleosporineae</taxon>
        <taxon>Didymellaceae</taxon>
        <taxon>Nothophoma</taxon>
    </lineage>
</organism>
<evidence type="ECO:0000313" key="1">
    <source>
        <dbReference type="EMBL" id="KAL1598313.1"/>
    </source>
</evidence>
<keyword evidence="2" id="KW-1185">Reference proteome</keyword>
<accession>A0ABR3R1L3</accession>
<name>A0ABR3R1L3_9PLEO</name>
<protein>
    <submittedName>
        <fullName evidence="1">Uncharacterized protein</fullName>
    </submittedName>
</protein>
<reference evidence="1 2" key="1">
    <citation type="submission" date="2024-02" db="EMBL/GenBank/DDBJ databases">
        <title>De novo assembly and annotation of 12 fungi associated with fruit tree decline syndrome in Ontario, Canada.</title>
        <authorList>
            <person name="Sulman M."/>
            <person name="Ellouze W."/>
            <person name="Ilyukhin E."/>
        </authorList>
    </citation>
    <scope>NUCLEOTIDE SEQUENCE [LARGE SCALE GENOMIC DNA]</scope>
    <source>
        <strain evidence="1 2">M97-236</strain>
    </source>
</reference>
<evidence type="ECO:0000313" key="2">
    <source>
        <dbReference type="Proteomes" id="UP001521222"/>
    </source>
</evidence>
<dbReference type="Proteomes" id="UP001521222">
    <property type="component" value="Unassembled WGS sequence"/>
</dbReference>